<dbReference type="GO" id="GO:0005509">
    <property type="term" value="F:calcium ion binding"/>
    <property type="evidence" value="ECO:0000318"/>
    <property type="project" value="GO_Central"/>
</dbReference>
<dbReference type="PANTHER" id="PTHR11073">
    <property type="entry name" value="CALRETICULIN AND CALNEXIN"/>
    <property type="match status" value="1"/>
</dbReference>
<name>A2E9Z0_TRIV3</name>
<evidence type="ECO:0000313" key="11">
    <source>
        <dbReference type="Proteomes" id="UP000001542"/>
    </source>
</evidence>
<gene>
    <name evidence="10" type="ORF">TVAG_184540</name>
</gene>
<keyword evidence="7 8" id="KW-0143">Chaperone</keyword>
<evidence type="ECO:0000313" key="10">
    <source>
        <dbReference type="EMBL" id="EAY10552.1"/>
    </source>
</evidence>
<evidence type="ECO:0000256" key="5">
    <source>
        <dbReference type="ARBA" id="ARBA00022989"/>
    </source>
</evidence>
<dbReference type="GO" id="GO:0036503">
    <property type="term" value="P:ERAD pathway"/>
    <property type="evidence" value="ECO:0000318"/>
    <property type="project" value="GO_Central"/>
</dbReference>
<keyword evidence="4 8" id="KW-0256">Endoplasmic reticulum</keyword>
<reference evidence="10" key="2">
    <citation type="journal article" date="2007" name="Science">
        <title>Draft genome sequence of the sexually transmitted pathogen Trichomonas vaginalis.</title>
        <authorList>
            <person name="Carlton J.M."/>
            <person name="Hirt R.P."/>
            <person name="Silva J.C."/>
            <person name="Delcher A.L."/>
            <person name="Schatz M."/>
            <person name="Zhao Q."/>
            <person name="Wortman J.R."/>
            <person name="Bidwell S.L."/>
            <person name="Alsmark U.C.M."/>
            <person name="Besteiro S."/>
            <person name="Sicheritz-Ponten T."/>
            <person name="Noel C.J."/>
            <person name="Dacks J.B."/>
            <person name="Foster P.G."/>
            <person name="Simillion C."/>
            <person name="Van de Peer Y."/>
            <person name="Miranda-Saavedra D."/>
            <person name="Barton G.J."/>
            <person name="Westrop G.D."/>
            <person name="Mueller S."/>
            <person name="Dessi D."/>
            <person name="Fiori P.L."/>
            <person name="Ren Q."/>
            <person name="Paulsen I."/>
            <person name="Zhang H."/>
            <person name="Bastida-Corcuera F.D."/>
            <person name="Simoes-Barbosa A."/>
            <person name="Brown M.T."/>
            <person name="Hayes R.D."/>
            <person name="Mukherjee M."/>
            <person name="Okumura C.Y."/>
            <person name="Schneider R."/>
            <person name="Smith A.J."/>
            <person name="Vanacova S."/>
            <person name="Villalvazo M."/>
            <person name="Haas B.J."/>
            <person name="Pertea M."/>
            <person name="Feldblyum T.V."/>
            <person name="Utterback T.R."/>
            <person name="Shu C.L."/>
            <person name="Osoegawa K."/>
            <person name="de Jong P.J."/>
            <person name="Hrdy I."/>
            <person name="Horvathova L."/>
            <person name="Zubacova Z."/>
            <person name="Dolezal P."/>
            <person name="Malik S.B."/>
            <person name="Logsdon J.M. Jr."/>
            <person name="Henze K."/>
            <person name="Gupta A."/>
            <person name="Wang C.C."/>
            <person name="Dunne R.L."/>
            <person name="Upcroft J.A."/>
            <person name="Upcroft P."/>
            <person name="White O."/>
            <person name="Salzberg S.L."/>
            <person name="Tang P."/>
            <person name="Chiu C.-H."/>
            <person name="Lee Y.-S."/>
            <person name="Embley T.M."/>
            <person name="Coombs G.H."/>
            <person name="Mottram J.C."/>
            <person name="Tachezy J."/>
            <person name="Fraser-Liggett C.M."/>
            <person name="Johnson P.J."/>
        </authorList>
    </citation>
    <scope>NUCLEOTIDE SEQUENCE [LARGE SCALE GENOMIC DNA]</scope>
    <source>
        <strain evidence="10">G3</strain>
    </source>
</reference>
<dbReference type="Gene3D" id="2.10.250.10">
    <property type="entry name" value="Calreticulin/calnexin, P domain"/>
    <property type="match status" value="1"/>
</dbReference>
<dbReference type="InParanoid" id="A2E9Z0"/>
<evidence type="ECO:0000256" key="9">
    <source>
        <dbReference type="SAM" id="MobiDB-lite"/>
    </source>
</evidence>
<dbReference type="PRINTS" id="PR00626">
    <property type="entry name" value="CALRETICULIN"/>
</dbReference>
<keyword evidence="3 8" id="KW-0812">Transmembrane</keyword>
<organism evidence="10 11">
    <name type="scientific">Trichomonas vaginalis (strain ATCC PRA-98 / G3)</name>
    <dbReference type="NCBI Taxonomy" id="412133"/>
    <lineage>
        <taxon>Eukaryota</taxon>
        <taxon>Metamonada</taxon>
        <taxon>Parabasalia</taxon>
        <taxon>Trichomonadida</taxon>
        <taxon>Trichomonadidae</taxon>
        <taxon>Trichomonas</taxon>
    </lineage>
</organism>
<dbReference type="SUPFAM" id="SSF49899">
    <property type="entry name" value="Concanavalin A-like lectins/glucanases"/>
    <property type="match status" value="1"/>
</dbReference>
<reference evidence="10" key="1">
    <citation type="submission" date="2006-10" db="EMBL/GenBank/DDBJ databases">
        <authorList>
            <person name="Amadeo P."/>
            <person name="Zhao Q."/>
            <person name="Wortman J."/>
            <person name="Fraser-Liggett C."/>
            <person name="Carlton J."/>
        </authorList>
    </citation>
    <scope>NUCLEOTIDE SEQUENCE</scope>
    <source>
        <strain evidence="10">G3</strain>
    </source>
</reference>
<evidence type="ECO:0000256" key="2">
    <source>
        <dbReference type="ARBA" id="ARBA00010983"/>
    </source>
</evidence>
<dbReference type="OrthoDB" id="1938156at2759"/>
<evidence type="ECO:0000256" key="8">
    <source>
        <dbReference type="RuleBase" id="RU362126"/>
    </source>
</evidence>
<dbReference type="PANTHER" id="PTHR11073:SF1">
    <property type="entry name" value="CALNEXIN 14D-RELATED"/>
    <property type="match status" value="1"/>
</dbReference>
<dbReference type="GO" id="GO:0006457">
    <property type="term" value="P:protein folding"/>
    <property type="evidence" value="ECO:0000318"/>
    <property type="project" value="GO_Central"/>
</dbReference>
<evidence type="ECO:0000256" key="4">
    <source>
        <dbReference type="ARBA" id="ARBA00022824"/>
    </source>
</evidence>
<dbReference type="KEGG" id="tva:4768487"/>
<proteinExistence type="inferred from homology"/>
<keyword evidence="6 8" id="KW-0472">Membrane</keyword>
<protein>
    <submittedName>
        <fullName evidence="10">Calreticulin family protein</fullName>
    </submittedName>
</protein>
<dbReference type="PROSITE" id="PS00805">
    <property type="entry name" value="CALRETICULIN_REPEAT"/>
    <property type="match status" value="1"/>
</dbReference>
<dbReference type="RefSeq" id="XP_001322775.1">
    <property type="nucleotide sequence ID" value="XM_001322740.1"/>
</dbReference>
<dbReference type="STRING" id="5722.A2E9Z0"/>
<accession>A2E9Z0</accession>
<dbReference type="SMR" id="A2E9Z0"/>
<evidence type="ECO:0000256" key="1">
    <source>
        <dbReference type="ARBA" id="ARBA00004389"/>
    </source>
</evidence>
<evidence type="ECO:0000256" key="6">
    <source>
        <dbReference type="ARBA" id="ARBA00023136"/>
    </source>
</evidence>
<dbReference type="InterPro" id="IPR013320">
    <property type="entry name" value="ConA-like_dom_sf"/>
</dbReference>
<dbReference type="AlphaFoldDB" id="A2E9Z0"/>
<sequence length="484" mass="57127">MFFVFSNLEASVSRIYDENGLPILPACEPLFWDNFTDPFVMKRWIPSRSLYFSGRWSNDLSYPVVGRAKERGLVTVDKEKSSIISYKLPAPIYPMNETIVIQYEVRAQIIYHIFRTTLRIHTNDFDVYHQTNDTHGTIEFGPVHNEKKTKALLNFYINSNEDKHKIEKFIDIPVDEIPHLYTLIIRPDNTFEYMIDAMSFLNGTFTDSFKIPIVEPKMIDDPNDKKPSDWVDEEFIVDVNATKPDDWNESEPEFVPNPRYKDKPMGWREDEPEMIPDPKDPKPENWNEAVFGKYKRRMIKNPKCSIGCGKWKQPMMKNKKYKGKWTPPLIKNPKYKGKWVPRKIPNPKFTHEYNYSLPGITGFSFNVWSFYHDILVTNLLVSHNESLIKRWNLEDFAQRQRRQIKMMKIAYDWIDIDKEIEIPPEPGMMNKVVYLAKRGYRKFNQIENKAAYTSIFCSIVFVMIPMLYVIHEVLCGTADHLKLE</sequence>
<dbReference type="GO" id="GO:0005789">
    <property type="term" value="C:endoplasmic reticulum membrane"/>
    <property type="evidence" value="ECO:0000318"/>
    <property type="project" value="GO_Central"/>
</dbReference>
<keyword evidence="5 8" id="KW-1133">Transmembrane helix</keyword>
<comment type="subcellular location">
    <subcellularLocation>
        <location evidence="1">Endoplasmic reticulum membrane</location>
        <topology evidence="1">Single-pass membrane protein</topology>
    </subcellularLocation>
</comment>
<dbReference type="SUPFAM" id="SSF63887">
    <property type="entry name" value="P-domain of calnexin/calreticulin"/>
    <property type="match status" value="1"/>
</dbReference>
<dbReference type="VEuPathDB" id="TrichDB:TVAGG3_0180970"/>
<dbReference type="EMBL" id="DS113336">
    <property type="protein sequence ID" value="EAY10552.1"/>
    <property type="molecule type" value="Genomic_DNA"/>
</dbReference>
<feature type="region of interest" description="Disordered" evidence="9">
    <location>
        <begin position="246"/>
        <end position="265"/>
    </location>
</feature>
<keyword evidence="11" id="KW-1185">Reference proteome</keyword>
<dbReference type="FunFam" id="2.10.250.10:FF:000001">
    <property type="entry name" value="Calnexin homolog"/>
    <property type="match status" value="1"/>
</dbReference>
<dbReference type="eggNOG" id="KOG0675">
    <property type="taxonomic scope" value="Eukaryota"/>
</dbReference>
<dbReference type="Pfam" id="PF00262">
    <property type="entry name" value="Calreticulin"/>
    <property type="match status" value="1"/>
</dbReference>
<dbReference type="GO" id="GO:0051082">
    <property type="term" value="F:unfolded protein binding"/>
    <property type="evidence" value="ECO:0007669"/>
    <property type="project" value="InterPro"/>
</dbReference>
<evidence type="ECO:0000256" key="7">
    <source>
        <dbReference type="ARBA" id="ARBA00023186"/>
    </source>
</evidence>
<dbReference type="InterPro" id="IPR009033">
    <property type="entry name" value="Calreticulin/calnexin_P_dom_sf"/>
</dbReference>
<dbReference type="Gene3D" id="2.60.120.200">
    <property type="match status" value="1"/>
</dbReference>
<feature type="transmembrane region" description="Helical" evidence="8">
    <location>
        <begin position="450"/>
        <end position="470"/>
    </location>
</feature>
<dbReference type="InterPro" id="IPR018124">
    <property type="entry name" value="Calret/calnex_CS"/>
</dbReference>
<comment type="similarity">
    <text evidence="2 8">Belongs to the calreticulin family.</text>
</comment>
<dbReference type="VEuPathDB" id="TrichDB:TVAG_184540"/>
<dbReference type="InterPro" id="IPR001580">
    <property type="entry name" value="Calret/calnex"/>
</dbReference>
<dbReference type="Proteomes" id="UP000001542">
    <property type="component" value="Unassembled WGS sequence"/>
</dbReference>
<evidence type="ECO:0000256" key="3">
    <source>
        <dbReference type="ARBA" id="ARBA00022692"/>
    </source>
</evidence>